<dbReference type="InterPro" id="IPR006860">
    <property type="entry name" value="FecR"/>
</dbReference>
<reference evidence="4 7" key="1">
    <citation type="submission" date="2015-09" db="EMBL/GenBank/DDBJ databases">
        <authorList>
            <consortium name="Pathogen Informatics"/>
        </authorList>
    </citation>
    <scope>NUCLEOTIDE SEQUENCE [LARGE SCALE GENOMIC DNA]</scope>
    <source>
        <strain evidence="4 7">2789STDY5834846</strain>
    </source>
</reference>
<protein>
    <submittedName>
        <fullName evidence="4">Anti-sigma factor</fullName>
    </submittedName>
    <submittedName>
        <fullName evidence="6">Fec operon regulator FecR</fullName>
    </submittedName>
    <submittedName>
        <fullName evidence="5">FecR family protein</fullName>
    </submittedName>
</protein>
<dbReference type="AlphaFoldDB" id="A0A174UWV6"/>
<dbReference type="Gene3D" id="2.60.120.1440">
    <property type="match status" value="1"/>
</dbReference>
<dbReference type="Gene3D" id="3.55.50.30">
    <property type="match status" value="1"/>
</dbReference>
<evidence type="ECO:0000256" key="1">
    <source>
        <dbReference type="SAM" id="Phobius"/>
    </source>
</evidence>
<dbReference type="Pfam" id="PF16344">
    <property type="entry name" value="FecR_C"/>
    <property type="match status" value="1"/>
</dbReference>
<evidence type="ECO:0000313" key="7">
    <source>
        <dbReference type="Proteomes" id="UP000095606"/>
    </source>
</evidence>
<keyword evidence="1" id="KW-0812">Transmembrane</keyword>
<evidence type="ECO:0000313" key="8">
    <source>
        <dbReference type="Proteomes" id="UP001060104"/>
    </source>
</evidence>
<dbReference type="RefSeq" id="WP_224207257.1">
    <property type="nucleotide sequence ID" value="NZ_CABMFH010000033.1"/>
</dbReference>
<reference evidence="5" key="3">
    <citation type="submission" date="2022-08" db="EMBL/GenBank/DDBJ databases">
        <title>Genome Sequencing of Bacteroides fragilis Group Isolates with Nanopore Technology.</title>
        <authorList>
            <person name="Tisza M.J."/>
            <person name="Smith D."/>
            <person name="Dekker J.P."/>
        </authorList>
    </citation>
    <scope>NUCLEOTIDE SEQUENCE</scope>
    <source>
        <strain evidence="5">BFG-527</strain>
    </source>
</reference>
<keyword evidence="1" id="KW-0472">Membrane</keyword>
<dbReference type="InterPro" id="IPR012373">
    <property type="entry name" value="Ferrdict_sens_TM"/>
</dbReference>
<organism evidence="4 7">
    <name type="scientific">Bacteroides faecis</name>
    <dbReference type="NCBI Taxonomy" id="674529"/>
    <lineage>
        <taxon>Bacteria</taxon>
        <taxon>Pseudomonadati</taxon>
        <taxon>Bacteroidota</taxon>
        <taxon>Bacteroidia</taxon>
        <taxon>Bacteroidales</taxon>
        <taxon>Bacteroidaceae</taxon>
        <taxon>Bacteroides</taxon>
    </lineage>
</organism>
<dbReference type="GO" id="GO:0016989">
    <property type="term" value="F:sigma factor antagonist activity"/>
    <property type="evidence" value="ECO:0007669"/>
    <property type="project" value="TreeGrafter"/>
</dbReference>
<evidence type="ECO:0000313" key="6">
    <source>
        <dbReference type="EMBL" id="VYT50960.1"/>
    </source>
</evidence>
<feature type="transmembrane region" description="Helical" evidence="1">
    <location>
        <begin position="78"/>
        <end position="99"/>
    </location>
</feature>
<dbReference type="PANTHER" id="PTHR30273:SF2">
    <property type="entry name" value="PROTEIN FECR"/>
    <property type="match status" value="1"/>
</dbReference>
<sequence>MDSIELINIIKKMLADNLTTSEREQLLDEKPMINFQSQQWKKAPKAHIQDNVVSQNILNKIMVKCRSEKQPILKNRKYYHIGYSIAATVALFIVGFWIVNNVSSSYINISAPVDDKLAITLPDSSEVWLNAASQIRYHKSFLNNREIFLEKGEAFFKVKKAHRTPFRVYFHESHIEVTGTEFNIKSENIESEITLFTGSIIFQAEEGGKELPMKPAEHIVYNAHTKSIVCTNIDINEYDWRSNKYRFTDKPLQEFIEFINRSYHVNIIIKEEKLKKLKFNGTIHKNEPLTDIIEKICISLDLNEKQENNNIILF</sequence>
<evidence type="ECO:0000259" key="2">
    <source>
        <dbReference type="Pfam" id="PF04773"/>
    </source>
</evidence>
<feature type="domain" description="FecR protein" evidence="2">
    <location>
        <begin position="109"/>
        <end position="200"/>
    </location>
</feature>
<evidence type="ECO:0000313" key="4">
    <source>
        <dbReference type="EMBL" id="CUQ24235.1"/>
    </source>
</evidence>
<keyword evidence="8" id="KW-1185">Reference proteome</keyword>
<dbReference type="Pfam" id="PF04773">
    <property type="entry name" value="FecR"/>
    <property type="match status" value="1"/>
</dbReference>
<dbReference type="PANTHER" id="PTHR30273">
    <property type="entry name" value="PERIPLASMIC SIGNAL SENSOR AND SIGMA FACTOR ACTIVATOR FECR-RELATED"/>
    <property type="match status" value="1"/>
</dbReference>
<evidence type="ECO:0000259" key="3">
    <source>
        <dbReference type="Pfam" id="PF16344"/>
    </source>
</evidence>
<gene>
    <name evidence="6" type="ORF">BFLFYP10_04065</name>
    <name evidence="4" type="ORF">ERS852461_04684</name>
    <name evidence="5" type="ORF">NXY30_04095</name>
</gene>
<evidence type="ECO:0000313" key="5">
    <source>
        <dbReference type="EMBL" id="UVQ75593.1"/>
    </source>
</evidence>
<dbReference type="Proteomes" id="UP001060104">
    <property type="component" value="Chromosome"/>
</dbReference>
<dbReference type="EMBL" id="CACRSZ010000086">
    <property type="protein sequence ID" value="VYT50960.1"/>
    <property type="molecule type" value="Genomic_DNA"/>
</dbReference>
<reference evidence="6" key="2">
    <citation type="submission" date="2019-11" db="EMBL/GenBank/DDBJ databases">
        <authorList>
            <person name="Feng L."/>
        </authorList>
    </citation>
    <scope>NUCLEOTIDE SEQUENCE</scope>
    <source>
        <strain evidence="6">BfaecisLFYP10</strain>
    </source>
</reference>
<proteinExistence type="predicted"/>
<dbReference type="PIRSF" id="PIRSF018266">
    <property type="entry name" value="FecR"/>
    <property type="match status" value="1"/>
</dbReference>
<dbReference type="GeneID" id="69587832"/>
<keyword evidence="1" id="KW-1133">Transmembrane helix</keyword>
<dbReference type="EMBL" id="CZAE01000032">
    <property type="protein sequence ID" value="CUQ24235.1"/>
    <property type="molecule type" value="Genomic_DNA"/>
</dbReference>
<dbReference type="Proteomes" id="UP000095606">
    <property type="component" value="Unassembled WGS sequence"/>
</dbReference>
<accession>A0A6N2XB57</accession>
<dbReference type="InterPro" id="IPR032508">
    <property type="entry name" value="FecR_C"/>
</dbReference>
<name>A0A174UWV6_9BACE</name>
<feature type="domain" description="Protein FecR C-terminal" evidence="3">
    <location>
        <begin position="244"/>
        <end position="313"/>
    </location>
</feature>
<accession>A0A174UWV6</accession>
<dbReference type="EMBL" id="CP103141">
    <property type="protein sequence ID" value="UVQ75593.1"/>
    <property type="molecule type" value="Genomic_DNA"/>
</dbReference>